<dbReference type="EMBL" id="JAHRIQ010002508">
    <property type="protein sequence ID" value="MEQ2222121.1"/>
    <property type="molecule type" value="Genomic_DNA"/>
</dbReference>
<dbReference type="Proteomes" id="UP001482620">
    <property type="component" value="Unassembled WGS sequence"/>
</dbReference>
<sequence>MGSNWFCLFRVRSGSGFSSSDQAKTPSGSRGSCVEPEMDRIDLFSDWNKLPDSIPGNIESQLRHSSTQKVICNLQQRDGKGPLPQTAKPKQNTITPRRFPHRHEQKHREKTGRLSNHL</sequence>
<feature type="region of interest" description="Disordered" evidence="1">
    <location>
        <begin position="76"/>
        <end position="118"/>
    </location>
</feature>
<proteinExistence type="predicted"/>
<evidence type="ECO:0000313" key="2">
    <source>
        <dbReference type="EMBL" id="MEQ2222121.1"/>
    </source>
</evidence>
<organism evidence="2 3">
    <name type="scientific">Ilyodon furcidens</name>
    <name type="common">goldbreast splitfin</name>
    <dbReference type="NCBI Taxonomy" id="33524"/>
    <lineage>
        <taxon>Eukaryota</taxon>
        <taxon>Metazoa</taxon>
        <taxon>Chordata</taxon>
        <taxon>Craniata</taxon>
        <taxon>Vertebrata</taxon>
        <taxon>Euteleostomi</taxon>
        <taxon>Actinopterygii</taxon>
        <taxon>Neopterygii</taxon>
        <taxon>Teleostei</taxon>
        <taxon>Neoteleostei</taxon>
        <taxon>Acanthomorphata</taxon>
        <taxon>Ovalentaria</taxon>
        <taxon>Atherinomorphae</taxon>
        <taxon>Cyprinodontiformes</taxon>
        <taxon>Goodeidae</taxon>
        <taxon>Ilyodon</taxon>
    </lineage>
</organism>
<feature type="region of interest" description="Disordered" evidence="1">
    <location>
        <begin position="14"/>
        <end position="35"/>
    </location>
</feature>
<evidence type="ECO:0000313" key="3">
    <source>
        <dbReference type="Proteomes" id="UP001482620"/>
    </source>
</evidence>
<evidence type="ECO:0000256" key="1">
    <source>
        <dbReference type="SAM" id="MobiDB-lite"/>
    </source>
</evidence>
<comment type="caution">
    <text evidence="2">The sequence shown here is derived from an EMBL/GenBank/DDBJ whole genome shotgun (WGS) entry which is preliminary data.</text>
</comment>
<feature type="compositionally biased region" description="Basic residues" evidence="1">
    <location>
        <begin position="98"/>
        <end position="110"/>
    </location>
</feature>
<keyword evidence="3" id="KW-1185">Reference proteome</keyword>
<protein>
    <submittedName>
        <fullName evidence="2">Uncharacterized protein</fullName>
    </submittedName>
</protein>
<feature type="compositionally biased region" description="Polar residues" evidence="1">
    <location>
        <begin position="21"/>
        <end position="30"/>
    </location>
</feature>
<gene>
    <name evidence="2" type="ORF">ILYODFUR_022616</name>
</gene>
<name>A0ABV0SNU3_9TELE</name>
<reference evidence="2 3" key="1">
    <citation type="submission" date="2021-06" db="EMBL/GenBank/DDBJ databases">
        <authorList>
            <person name="Palmer J.M."/>
        </authorList>
    </citation>
    <scope>NUCLEOTIDE SEQUENCE [LARGE SCALE GENOMIC DNA]</scope>
    <source>
        <strain evidence="3">if_2019</strain>
        <tissue evidence="2">Muscle</tissue>
    </source>
</reference>
<accession>A0ABV0SNU3</accession>